<keyword evidence="3" id="KW-1185">Reference proteome</keyword>
<accession>A0ABV9KHG7</accession>
<dbReference type="PANTHER" id="PTHR43464">
    <property type="entry name" value="METHYLTRANSFERASE"/>
    <property type="match status" value="1"/>
</dbReference>
<protein>
    <submittedName>
        <fullName evidence="2">Class I SAM-dependent methyltransferase</fullName>
        <ecNumber evidence="2">2.1.1.222</ecNumber>
        <ecNumber evidence="2">2.1.1.64</ecNumber>
    </submittedName>
</protein>
<dbReference type="GO" id="GO:0061542">
    <property type="term" value="F:3-demethylubiquinol 3-O-methyltransferase activity"/>
    <property type="evidence" value="ECO:0007669"/>
    <property type="project" value="UniProtKB-EC"/>
</dbReference>
<evidence type="ECO:0000313" key="2">
    <source>
        <dbReference type="EMBL" id="MFC4669399.1"/>
    </source>
</evidence>
<dbReference type="EMBL" id="JBHSGI010000009">
    <property type="protein sequence ID" value="MFC4669399.1"/>
    <property type="molecule type" value="Genomic_DNA"/>
</dbReference>
<sequence>MPLHEERNRLSWNAATVAHNAHKGDQAAFFRGGGSTLFPEEIGLLGDVTGRSLLHAQCNSGQDTLSLAALGADVTGVDISDEAIRFAADLSNQTGIPARFERAEVVAWMHAAEGRYDIVFASYGVLWWLPDLDAWARGAARVLRPGGRLVLMEFHPVALALDDSGSPTGNYFESLPIETTEGVGDYVGLSGEGLGAVTPVATPFVNPHPSVGFQWGLGQIVSALARAGLRIEVLEEFPFTNGWRPFEGMEQRPGRRMYLPGPSALPLMFGLCASKA</sequence>
<dbReference type="Gene3D" id="3.40.50.150">
    <property type="entry name" value="Vaccinia Virus protein VP39"/>
    <property type="match status" value="1"/>
</dbReference>
<feature type="domain" description="Methyltransferase type 11" evidence="1">
    <location>
        <begin position="55"/>
        <end position="151"/>
    </location>
</feature>
<keyword evidence="2" id="KW-0808">Transferase</keyword>
<dbReference type="RefSeq" id="WP_380717818.1">
    <property type="nucleotide sequence ID" value="NZ_JBHSGI010000009.1"/>
</dbReference>
<dbReference type="EC" id="2.1.1.64" evidence="2"/>
<keyword evidence="2" id="KW-0489">Methyltransferase</keyword>
<evidence type="ECO:0000259" key="1">
    <source>
        <dbReference type="Pfam" id="PF08241"/>
    </source>
</evidence>
<dbReference type="EC" id="2.1.1.222" evidence="2"/>
<gene>
    <name evidence="2" type="ORF">ACFO5X_12610</name>
</gene>
<organism evidence="2 3">
    <name type="scientific">Seohaeicola nanhaiensis</name>
    <dbReference type="NCBI Taxonomy" id="1387282"/>
    <lineage>
        <taxon>Bacteria</taxon>
        <taxon>Pseudomonadati</taxon>
        <taxon>Pseudomonadota</taxon>
        <taxon>Alphaproteobacteria</taxon>
        <taxon>Rhodobacterales</taxon>
        <taxon>Roseobacteraceae</taxon>
        <taxon>Seohaeicola</taxon>
    </lineage>
</organism>
<proteinExistence type="predicted"/>
<comment type="caution">
    <text evidence="2">The sequence shown here is derived from an EMBL/GenBank/DDBJ whole genome shotgun (WGS) entry which is preliminary data.</text>
</comment>
<evidence type="ECO:0000313" key="3">
    <source>
        <dbReference type="Proteomes" id="UP001595973"/>
    </source>
</evidence>
<dbReference type="InterPro" id="IPR013216">
    <property type="entry name" value="Methyltransf_11"/>
</dbReference>
<dbReference type="GO" id="GO:0102208">
    <property type="term" value="F:2-polyprenyl-6-hydroxyphenol methylase activity"/>
    <property type="evidence" value="ECO:0007669"/>
    <property type="project" value="UniProtKB-EC"/>
</dbReference>
<dbReference type="SUPFAM" id="SSF53335">
    <property type="entry name" value="S-adenosyl-L-methionine-dependent methyltransferases"/>
    <property type="match status" value="1"/>
</dbReference>
<reference evidence="3" key="1">
    <citation type="journal article" date="2019" name="Int. J. Syst. Evol. Microbiol.">
        <title>The Global Catalogue of Microorganisms (GCM) 10K type strain sequencing project: providing services to taxonomists for standard genome sequencing and annotation.</title>
        <authorList>
            <consortium name="The Broad Institute Genomics Platform"/>
            <consortium name="The Broad Institute Genome Sequencing Center for Infectious Disease"/>
            <person name="Wu L."/>
            <person name="Ma J."/>
        </authorList>
    </citation>
    <scope>NUCLEOTIDE SEQUENCE [LARGE SCALE GENOMIC DNA]</scope>
    <source>
        <strain evidence="3">CGMCC 4.7283</strain>
    </source>
</reference>
<name>A0ABV9KHG7_9RHOB</name>
<dbReference type="PANTHER" id="PTHR43464:SF82">
    <property type="entry name" value="METHYLTRANSFERASE DOMAIN-CONTAINING PROTEIN"/>
    <property type="match status" value="1"/>
</dbReference>
<dbReference type="CDD" id="cd02440">
    <property type="entry name" value="AdoMet_MTases"/>
    <property type="match status" value="1"/>
</dbReference>
<dbReference type="InterPro" id="IPR029063">
    <property type="entry name" value="SAM-dependent_MTases_sf"/>
</dbReference>
<dbReference type="GO" id="GO:0032259">
    <property type="term" value="P:methylation"/>
    <property type="evidence" value="ECO:0007669"/>
    <property type="project" value="UniProtKB-KW"/>
</dbReference>
<dbReference type="Proteomes" id="UP001595973">
    <property type="component" value="Unassembled WGS sequence"/>
</dbReference>
<dbReference type="Pfam" id="PF08241">
    <property type="entry name" value="Methyltransf_11"/>
    <property type="match status" value="1"/>
</dbReference>